<evidence type="ECO:0000259" key="1">
    <source>
        <dbReference type="Pfam" id="PF12697"/>
    </source>
</evidence>
<reference evidence="2" key="2">
    <citation type="submission" date="2023-04" db="EMBL/GenBank/DDBJ databases">
        <authorList>
            <person name="Beletskiy A.V."/>
            <person name="Mardanov A.V."/>
            <person name="Ravin N.V."/>
        </authorList>
    </citation>
    <scope>NUCLEOTIDE SEQUENCE</scope>
    <source>
        <strain evidence="2">GKL-02</strain>
    </source>
</reference>
<dbReference type="InterPro" id="IPR029058">
    <property type="entry name" value="AB_hydrolase_fold"/>
</dbReference>
<organism evidence="2">
    <name type="scientific">Candidatus Thiothrix putei</name>
    <dbReference type="NCBI Taxonomy" id="3080811"/>
    <lineage>
        <taxon>Bacteria</taxon>
        <taxon>Pseudomonadati</taxon>
        <taxon>Pseudomonadota</taxon>
        <taxon>Gammaproteobacteria</taxon>
        <taxon>Thiotrichales</taxon>
        <taxon>Thiotrichaceae</taxon>
        <taxon>Thiothrix</taxon>
    </lineage>
</organism>
<evidence type="ECO:0000313" key="2">
    <source>
        <dbReference type="EMBL" id="WGZ94346.1"/>
    </source>
</evidence>
<gene>
    <name evidence="2" type="ORF">QJT81_21645</name>
</gene>
<feature type="domain" description="AB hydrolase-1" evidence="1">
    <location>
        <begin position="6"/>
        <end position="219"/>
    </location>
</feature>
<reference evidence="2" key="1">
    <citation type="journal article" date="2023" name="Int. J. Mol. Sci.">
        <title>Metagenomics Revealed a New Genus 'Candidatus Thiocaldithrix dubininis' gen. nov., sp. nov. and a New Species 'Candidatus Thiothrix putei' sp. nov. in the Family Thiotrichaceae, Some Members of Which Have Traits of Both Na+- and H+-Motive Energetics.</title>
        <authorList>
            <person name="Ravin N.V."/>
            <person name="Muntyan M.S."/>
            <person name="Smolyakov D.D."/>
            <person name="Rudenko T.S."/>
            <person name="Beletsky A.V."/>
            <person name="Mardanov A.V."/>
            <person name="Grabovich M.Y."/>
        </authorList>
    </citation>
    <scope>NUCLEOTIDE SEQUENCE</scope>
    <source>
        <strain evidence="2">GKL-02</strain>
    </source>
</reference>
<dbReference type="SUPFAM" id="SSF53474">
    <property type="entry name" value="alpha/beta-Hydrolases"/>
    <property type="match status" value="1"/>
</dbReference>
<dbReference type="Proteomes" id="UP001301326">
    <property type="component" value="Chromosome"/>
</dbReference>
<protein>
    <submittedName>
        <fullName evidence="2">Alpha/beta hydrolase</fullName>
    </submittedName>
</protein>
<dbReference type="GO" id="GO:0016787">
    <property type="term" value="F:hydrolase activity"/>
    <property type="evidence" value="ECO:0007669"/>
    <property type="project" value="UniProtKB-KW"/>
</dbReference>
<proteinExistence type="predicted"/>
<keyword evidence="2" id="KW-0378">Hydrolase</keyword>
<dbReference type="Gene3D" id="3.40.50.1820">
    <property type="entry name" value="alpha/beta hydrolase"/>
    <property type="match status" value="1"/>
</dbReference>
<dbReference type="InterPro" id="IPR000073">
    <property type="entry name" value="AB_hydrolase_1"/>
</dbReference>
<dbReference type="AlphaFoldDB" id="A0AA95HGG8"/>
<sequence length="227" mass="25404">MMAMKLVLLPGLDGTGLLFQPLLEQLGHACSVQIIRYPPDQCQSVQILAAKVREQVAFDTDTVLLAESFSGLVAMELLRQGIALHSVIFCASFASAPRPWLLQLATVLPLETLFRLPLPDFLLRGLGLNARLVALIRQVRTQVSPAVFAYRLRLIAAAQHQPQEQCWEMPCYYLRAADDWAVPERCAEDLRRHFTKVDIIRIAQSGHFLLQSQPDACAAVLNRLIIH</sequence>
<dbReference type="EMBL" id="CP124756">
    <property type="protein sequence ID" value="WGZ94346.1"/>
    <property type="molecule type" value="Genomic_DNA"/>
</dbReference>
<name>A0AA95HGG8_9GAMM</name>
<accession>A0AA95HGG8</accession>
<dbReference type="Pfam" id="PF12697">
    <property type="entry name" value="Abhydrolase_6"/>
    <property type="match status" value="1"/>
</dbReference>
<dbReference type="KEGG" id="tput:QJT81_21645"/>